<evidence type="ECO:0000256" key="1">
    <source>
        <dbReference type="ARBA" id="ARBA00023015"/>
    </source>
</evidence>
<dbReference type="SUPFAM" id="SSF46689">
    <property type="entry name" value="Homeodomain-like"/>
    <property type="match status" value="1"/>
</dbReference>
<dbReference type="Gene3D" id="1.10.357.10">
    <property type="entry name" value="Tetracycline Repressor, domain 2"/>
    <property type="match status" value="1"/>
</dbReference>
<dbReference type="InterPro" id="IPR036271">
    <property type="entry name" value="Tet_transcr_reg_TetR-rel_C_sf"/>
</dbReference>
<dbReference type="InterPro" id="IPR050109">
    <property type="entry name" value="HTH-type_TetR-like_transc_reg"/>
</dbReference>
<dbReference type="SUPFAM" id="SSF48498">
    <property type="entry name" value="Tetracyclin repressor-like, C-terminal domain"/>
    <property type="match status" value="1"/>
</dbReference>
<dbReference type="InterPro" id="IPR049445">
    <property type="entry name" value="TetR_SbtR-like_C"/>
</dbReference>
<feature type="domain" description="HTH tetR-type" evidence="5">
    <location>
        <begin position="6"/>
        <end position="65"/>
    </location>
</feature>
<dbReference type="InterPro" id="IPR001647">
    <property type="entry name" value="HTH_TetR"/>
</dbReference>
<gene>
    <name evidence="6" type="ORF">ACFPZ3_33770</name>
</gene>
<evidence type="ECO:0000256" key="3">
    <source>
        <dbReference type="ARBA" id="ARBA00023163"/>
    </source>
</evidence>
<evidence type="ECO:0000256" key="2">
    <source>
        <dbReference type="ARBA" id="ARBA00023125"/>
    </source>
</evidence>
<keyword evidence="7" id="KW-1185">Reference proteome</keyword>
<dbReference type="RefSeq" id="WP_379518363.1">
    <property type="nucleotide sequence ID" value="NZ_JBHSPA010000042.1"/>
</dbReference>
<evidence type="ECO:0000313" key="7">
    <source>
        <dbReference type="Proteomes" id="UP001596058"/>
    </source>
</evidence>
<protein>
    <submittedName>
        <fullName evidence="6">TetR/AcrR family transcriptional regulator</fullName>
    </submittedName>
</protein>
<keyword evidence="1" id="KW-0805">Transcription regulation</keyword>
<evidence type="ECO:0000256" key="4">
    <source>
        <dbReference type="PROSITE-ProRule" id="PRU00335"/>
    </source>
</evidence>
<dbReference type="Pfam" id="PF21597">
    <property type="entry name" value="TetR_C_43"/>
    <property type="match status" value="1"/>
</dbReference>
<keyword evidence="3" id="KW-0804">Transcription</keyword>
<feature type="DNA-binding region" description="H-T-H motif" evidence="4">
    <location>
        <begin position="28"/>
        <end position="47"/>
    </location>
</feature>
<sequence length="180" mass="19336">MRADARRNRERIVAAALDLFAEHGAGVSMEEIAQEAGLGVGTLYRHFPDRRALVEDIATGTLTALRDHVRAGADEAVSRWEVLVGVVRYCAGQPLALITRFSDASPKSETRSRLVHEIDALLADIVEQAQREGSVRDDLTPGQIVGLINVAVCRPGARADDPLATVILDGLSTASTRRGS</sequence>
<dbReference type="PRINTS" id="PR00455">
    <property type="entry name" value="HTHTETR"/>
</dbReference>
<organism evidence="6 7">
    <name type="scientific">Nonomuraea insulae</name>
    <dbReference type="NCBI Taxonomy" id="1616787"/>
    <lineage>
        <taxon>Bacteria</taxon>
        <taxon>Bacillati</taxon>
        <taxon>Actinomycetota</taxon>
        <taxon>Actinomycetes</taxon>
        <taxon>Streptosporangiales</taxon>
        <taxon>Streptosporangiaceae</taxon>
        <taxon>Nonomuraea</taxon>
    </lineage>
</organism>
<evidence type="ECO:0000313" key="6">
    <source>
        <dbReference type="EMBL" id="MFC5828863.1"/>
    </source>
</evidence>
<proteinExistence type="predicted"/>
<dbReference type="InterPro" id="IPR009057">
    <property type="entry name" value="Homeodomain-like_sf"/>
</dbReference>
<dbReference type="PANTHER" id="PTHR30055">
    <property type="entry name" value="HTH-TYPE TRANSCRIPTIONAL REGULATOR RUTR"/>
    <property type="match status" value="1"/>
</dbReference>
<name>A0ABW1CVC0_9ACTN</name>
<keyword evidence="2 4" id="KW-0238">DNA-binding</keyword>
<dbReference type="PROSITE" id="PS50977">
    <property type="entry name" value="HTH_TETR_2"/>
    <property type="match status" value="1"/>
</dbReference>
<dbReference type="Proteomes" id="UP001596058">
    <property type="component" value="Unassembled WGS sequence"/>
</dbReference>
<comment type="caution">
    <text evidence="6">The sequence shown here is derived from an EMBL/GenBank/DDBJ whole genome shotgun (WGS) entry which is preliminary data.</text>
</comment>
<dbReference type="Pfam" id="PF00440">
    <property type="entry name" value="TetR_N"/>
    <property type="match status" value="1"/>
</dbReference>
<evidence type="ECO:0000259" key="5">
    <source>
        <dbReference type="PROSITE" id="PS50977"/>
    </source>
</evidence>
<accession>A0ABW1CVC0</accession>
<reference evidence="7" key="1">
    <citation type="journal article" date="2019" name="Int. J. Syst. Evol. Microbiol.">
        <title>The Global Catalogue of Microorganisms (GCM) 10K type strain sequencing project: providing services to taxonomists for standard genome sequencing and annotation.</title>
        <authorList>
            <consortium name="The Broad Institute Genomics Platform"/>
            <consortium name="The Broad Institute Genome Sequencing Center for Infectious Disease"/>
            <person name="Wu L."/>
            <person name="Ma J."/>
        </authorList>
    </citation>
    <scope>NUCLEOTIDE SEQUENCE [LARGE SCALE GENOMIC DNA]</scope>
    <source>
        <strain evidence="7">CCUG 53903</strain>
    </source>
</reference>
<dbReference type="PANTHER" id="PTHR30055:SF234">
    <property type="entry name" value="HTH-TYPE TRANSCRIPTIONAL REGULATOR BETI"/>
    <property type="match status" value="1"/>
</dbReference>
<dbReference type="EMBL" id="JBHSPA010000042">
    <property type="protein sequence ID" value="MFC5828863.1"/>
    <property type="molecule type" value="Genomic_DNA"/>
</dbReference>